<feature type="binding site" evidence="13">
    <location>
        <position position="115"/>
    </location>
    <ligand>
        <name>Mg(2+)</name>
        <dbReference type="ChEBI" id="CHEBI:18420"/>
    </ligand>
</feature>
<evidence type="ECO:0000256" key="8">
    <source>
        <dbReference type="ARBA" id="ARBA00022801"/>
    </source>
</evidence>
<evidence type="ECO:0000256" key="4">
    <source>
        <dbReference type="ARBA" id="ARBA00011881"/>
    </source>
</evidence>
<dbReference type="CDD" id="cd01630">
    <property type="entry name" value="HAD_KDO-like"/>
    <property type="match status" value="1"/>
</dbReference>
<dbReference type="EMBL" id="CP019434">
    <property type="protein sequence ID" value="APZ43932.1"/>
    <property type="molecule type" value="Genomic_DNA"/>
</dbReference>
<dbReference type="Proteomes" id="UP000243807">
    <property type="component" value="Chromosome"/>
</dbReference>
<dbReference type="GO" id="GO:0008781">
    <property type="term" value="F:N-acylneuraminate cytidylyltransferase activity"/>
    <property type="evidence" value="ECO:0007669"/>
    <property type="project" value="TreeGrafter"/>
</dbReference>
<evidence type="ECO:0000256" key="5">
    <source>
        <dbReference type="ARBA" id="ARBA00013066"/>
    </source>
</evidence>
<dbReference type="RefSeq" id="WP_076837556.1">
    <property type="nucleotide sequence ID" value="NZ_CP019434.1"/>
</dbReference>
<dbReference type="PANTHER" id="PTHR21485:SF3">
    <property type="entry name" value="N-ACYLNEURAMINATE CYTIDYLYLTRANSFERASE"/>
    <property type="match status" value="1"/>
</dbReference>
<keyword evidence="15" id="KW-1185">Reference proteome</keyword>
<comment type="similarity">
    <text evidence="3 11">Belongs to the KdsC family.</text>
</comment>
<feature type="binding site" evidence="12">
    <location>
        <position position="53"/>
    </location>
    <ligand>
        <name>substrate</name>
    </ligand>
</feature>
<dbReference type="SFLD" id="SFLDS00003">
    <property type="entry name" value="Haloacid_Dehalogenase"/>
    <property type="match status" value="1"/>
</dbReference>
<feature type="binding site" evidence="12">
    <location>
        <position position="24"/>
    </location>
    <ligand>
        <name>substrate</name>
    </ligand>
</feature>
<evidence type="ECO:0000256" key="3">
    <source>
        <dbReference type="ARBA" id="ARBA00005893"/>
    </source>
</evidence>
<dbReference type="InterPro" id="IPR023214">
    <property type="entry name" value="HAD_sf"/>
</dbReference>
<evidence type="ECO:0000256" key="10">
    <source>
        <dbReference type="ARBA" id="ARBA00031051"/>
    </source>
</evidence>
<dbReference type="Pfam" id="PF08282">
    <property type="entry name" value="Hydrolase_3"/>
    <property type="match status" value="1"/>
</dbReference>
<protein>
    <recommendedName>
        <fullName evidence="6 11">3-deoxy-D-manno-octulosonate 8-phosphate phosphatase KdsC</fullName>
        <ecNumber evidence="5 11">3.1.3.45</ecNumber>
    </recommendedName>
    <alternativeName>
        <fullName evidence="10 11">KDO 8-P phosphatase</fullName>
    </alternativeName>
</protein>
<evidence type="ECO:0000256" key="13">
    <source>
        <dbReference type="PIRSR" id="PIRSR006118-2"/>
    </source>
</evidence>
<dbReference type="GO" id="GO:0046872">
    <property type="term" value="F:metal ion binding"/>
    <property type="evidence" value="ECO:0007669"/>
    <property type="project" value="UniProtKB-UniRule"/>
</dbReference>
<dbReference type="NCBIfam" id="TIGR01670">
    <property type="entry name" value="KdsC-phosphatas"/>
    <property type="match status" value="1"/>
</dbReference>
<dbReference type="NCBIfam" id="TIGR01662">
    <property type="entry name" value="HAD-SF-IIIA"/>
    <property type="match status" value="1"/>
</dbReference>
<keyword evidence="7 11" id="KW-0479">Metal-binding</keyword>
<evidence type="ECO:0000256" key="6">
    <source>
        <dbReference type="ARBA" id="ARBA00020092"/>
    </source>
</evidence>
<dbReference type="InterPro" id="IPR006549">
    <property type="entry name" value="HAD-SF_hydro_IIIA"/>
</dbReference>
<reference evidence="14 15" key="1">
    <citation type="submission" date="2017-01" db="EMBL/GenBank/DDBJ databases">
        <title>Draft sequence of Acidihalobacter ferrooxidans strain DSM 14175 (strain V8).</title>
        <authorList>
            <person name="Khaleque H.N."/>
            <person name="Ramsay J.P."/>
            <person name="Murphy R.J.T."/>
            <person name="Kaksonen A.H."/>
            <person name="Boxall N.J."/>
            <person name="Watkin E.L.J."/>
        </authorList>
    </citation>
    <scope>NUCLEOTIDE SEQUENCE [LARGE SCALE GENOMIC DNA]</scope>
    <source>
        <strain evidence="14 15">V8</strain>
    </source>
</reference>
<dbReference type="SFLD" id="SFLDG01138">
    <property type="entry name" value="C1.6.2:_Deoxy-d-mannose-octulo"/>
    <property type="match status" value="1"/>
</dbReference>
<organism evidence="14 15">
    <name type="scientific">Acidihalobacter ferrooxydans</name>
    <dbReference type="NCBI Taxonomy" id="1765967"/>
    <lineage>
        <taxon>Bacteria</taxon>
        <taxon>Pseudomonadati</taxon>
        <taxon>Pseudomonadota</taxon>
        <taxon>Gammaproteobacteria</taxon>
        <taxon>Chromatiales</taxon>
        <taxon>Ectothiorhodospiraceae</taxon>
        <taxon>Acidihalobacter</taxon>
    </lineage>
</organism>
<evidence type="ECO:0000256" key="11">
    <source>
        <dbReference type="PIRNR" id="PIRNR006118"/>
    </source>
</evidence>
<keyword evidence="9 11" id="KW-0460">Magnesium</keyword>
<dbReference type="PANTHER" id="PTHR21485">
    <property type="entry name" value="HAD SUPERFAMILY MEMBERS CMAS AND KDSC"/>
    <property type="match status" value="1"/>
</dbReference>
<dbReference type="PIRSF" id="PIRSF006118">
    <property type="entry name" value="KDO8-P_Ptase"/>
    <property type="match status" value="1"/>
</dbReference>
<comment type="cofactor">
    <cofactor evidence="2 11 13">
        <name>Mg(2+)</name>
        <dbReference type="ChEBI" id="CHEBI:18420"/>
    </cofactor>
</comment>
<dbReference type="SFLD" id="SFLDG01136">
    <property type="entry name" value="C1.6:_Phosphoserine_Phosphatas"/>
    <property type="match status" value="1"/>
</dbReference>
<keyword evidence="11" id="KW-0448">Lipopolysaccharide biosynthesis</keyword>
<evidence type="ECO:0000256" key="9">
    <source>
        <dbReference type="ARBA" id="ARBA00022842"/>
    </source>
</evidence>
<feature type="binding site" evidence="12">
    <location>
        <position position="92"/>
    </location>
    <ligand>
        <name>substrate</name>
    </ligand>
</feature>
<dbReference type="KEGG" id="afy:BW247_13220"/>
<dbReference type="FunFam" id="3.40.50.1000:FF:000029">
    <property type="entry name" value="3-deoxy-D-manno-octulosonate 8-phosphate phosphatase KdsC"/>
    <property type="match status" value="1"/>
</dbReference>
<dbReference type="GO" id="GO:0019143">
    <property type="term" value="F:3-deoxy-manno-octulosonate-8-phosphatase activity"/>
    <property type="evidence" value="ECO:0007669"/>
    <property type="project" value="UniProtKB-UniRule"/>
</dbReference>
<evidence type="ECO:0000256" key="7">
    <source>
        <dbReference type="ARBA" id="ARBA00022723"/>
    </source>
</evidence>
<sequence>MPTLSAAALHERLCAIRMVIFDIDGVLTDGSLYLGDDGQEYKAFNSRDGLGMRMLADSGVQLAILTGRRSRVVERRAADLGIEHVIQGRREKLPAFEELLAATGLAPATVAYMGDDVVDLPVMRRVGLSVAVADAVSTVREHAHLTTALGGGHGAARELCERIMLAQGSLERQLAPYLA</sequence>
<evidence type="ECO:0000313" key="14">
    <source>
        <dbReference type="EMBL" id="APZ43932.1"/>
    </source>
</evidence>
<comment type="catalytic activity">
    <reaction evidence="1 11">
        <text>3-deoxy-alpha-D-manno-2-octulosonate-8-phosphate + H2O = 3-deoxy-alpha-D-manno-oct-2-ulosonate + phosphate</text>
        <dbReference type="Rhea" id="RHEA:11500"/>
        <dbReference type="ChEBI" id="CHEBI:15377"/>
        <dbReference type="ChEBI" id="CHEBI:43474"/>
        <dbReference type="ChEBI" id="CHEBI:85985"/>
        <dbReference type="ChEBI" id="CHEBI:85986"/>
        <dbReference type="EC" id="3.1.3.45"/>
    </reaction>
</comment>
<feature type="binding site" evidence="13">
    <location>
        <position position="22"/>
    </location>
    <ligand>
        <name>Mg(2+)</name>
        <dbReference type="ChEBI" id="CHEBI:18420"/>
    </ligand>
</feature>
<comment type="subunit">
    <text evidence="4 11">Homotetramer.</text>
</comment>
<dbReference type="EC" id="3.1.3.45" evidence="5 11"/>
<evidence type="ECO:0000256" key="2">
    <source>
        <dbReference type="ARBA" id="ARBA00001946"/>
    </source>
</evidence>
<dbReference type="InterPro" id="IPR010023">
    <property type="entry name" value="KdsC_fam"/>
</dbReference>
<dbReference type="SUPFAM" id="SSF56784">
    <property type="entry name" value="HAD-like"/>
    <property type="match status" value="1"/>
</dbReference>
<dbReference type="GO" id="GO:0009103">
    <property type="term" value="P:lipopolysaccharide biosynthetic process"/>
    <property type="evidence" value="ECO:0007669"/>
    <property type="project" value="UniProtKB-UniRule"/>
</dbReference>
<feature type="binding site" evidence="12">
    <location>
        <position position="68"/>
    </location>
    <ligand>
        <name>substrate</name>
    </ligand>
</feature>
<evidence type="ECO:0000313" key="15">
    <source>
        <dbReference type="Proteomes" id="UP000243807"/>
    </source>
</evidence>
<name>A0A1P8UJF7_9GAMM</name>
<dbReference type="Gene3D" id="3.40.50.1000">
    <property type="entry name" value="HAD superfamily/HAD-like"/>
    <property type="match status" value="1"/>
</dbReference>
<feature type="binding site" evidence="12">
    <location>
        <position position="76"/>
    </location>
    <ligand>
        <name>substrate</name>
    </ligand>
</feature>
<comment type="function">
    <text evidence="11">Catalyzes the hydrolysis of 3-deoxy-D-manno-octulosonate 8-phosphate (KDO 8-P) to 3-deoxy-D-manno-octulosonate (KDO) and inorganic phosphate.</text>
</comment>
<keyword evidence="8 11" id="KW-0378">Hydrolase</keyword>
<accession>A0A1P8UJF7</accession>
<dbReference type="STRING" id="1765967.BW247_13220"/>
<gene>
    <name evidence="14" type="ORF">BW247_13220</name>
</gene>
<evidence type="ECO:0000256" key="12">
    <source>
        <dbReference type="PIRSR" id="PIRSR006118-1"/>
    </source>
</evidence>
<evidence type="ECO:0000256" key="1">
    <source>
        <dbReference type="ARBA" id="ARBA00000898"/>
    </source>
</evidence>
<dbReference type="OrthoDB" id="9805604at2"/>
<dbReference type="InterPro" id="IPR050793">
    <property type="entry name" value="CMP-NeuNAc_synthase"/>
</dbReference>
<dbReference type="AlphaFoldDB" id="A0A1P8UJF7"/>
<dbReference type="InterPro" id="IPR036412">
    <property type="entry name" value="HAD-like_sf"/>
</dbReference>
<proteinExistence type="inferred from homology"/>